<dbReference type="Proteomes" id="UP000681035">
    <property type="component" value="Chromosome"/>
</dbReference>
<dbReference type="PIRSF" id="PIRSF003203">
    <property type="entry name" value="AzlD"/>
    <property type="match status" value="1"/>
</dbReference>
<proteinExistence type="predicted"/>
<dbReference type="InterPro" id="IPR008407">
    <property type="entry name" value="Brnchd-chn_aa_trnsp_AzlD"/>
</dbReference>
<dbReference type="KEGG" id="vcop:MM50RIKEN_11120"/>
<evidence type="ECO:0000313" key="2">
    <source>
        <dbReference type="EMBL" id="BCK81349.1"/>
    </source>
</evidence>
<keyword evidence="1" id="KW-0812">Transmembrane</keyword>
<keyword evidence="1" id="KW-0472">Membrane</keyword>
<feature type="transmembrane region" description="Helical" evidence="1">
    <location>
        <begin position="6"/>
        <end position="26"/>
    </location>
</feature>
<evidence type="ECO:0000256" key="1">
    <source>
        <dbReference type="SAM" id="Phobius"/>
    </source>
</evidence>
<sequence length="111" mass="12154">MRLNAIQTLIILLAITVGTVITRFLPPILFPHGKPLPKFLQELCTLLPPAMMGLLLVYSLRNVSFASAGQWLPECIAIAVTAGLHLWRRNSLLSIAGGTITYMLLVQVVFA</sequence>
<dbReference type="RefSeq" id="WP_021858246.1">
    <property type="nucleotide sequence ID" value="NZ_AP023418.1"/>
</dbReference>
<keyword evidence="3" id="KW-1185">Reference proteome</keyword>
<feature type="transmembrane region" description="Helical" evidence="1">
    <location>
        <begin position="92"/>
        <end position="110"/>
    </location>
</feature>
<feature type="transmembrane region" description="Helical" evidence="1">
    <location>
        <begin position="38"/>
        <end position="58"/>
    </location>
</feature>
<name>A0A810PZ25_9FIRM</name>
<dbReference type="EMBL" id="AP023418">
    <property type="protein sequence ID" value="BCK81349.1"/>
    <property type="molecule type" value="Genomic_DNA"/>
</dbReference>
<dbReference type="AlphaFoldDB" id="A0A810PZ25"/>
<dbReference type="Pfam" id="PF05437">
    <property type="entry name" value="AzlD"/>
    <property type="match status" value="1"/>
</dbReference>
<protein>
    <submittedName>
        <fullName evidence="2">Branched-chain amino acid transport protein AzlD</fullName>
    </submittedName>
</protein>
<evidence type="ECO:0000313" key="3">
    <source>
        <dbReference type="Proteomes" id="UP000681035"/>
    </source>
</evidence>
<accession>A0A810PZ25</accession>
<gene>
    <name evidence="2" type="primary">azlD</name>
    <name evidence="2" type="ORF">MM50RIKEN_11120</name>
</gene>
<reference evidence="2" key="1">
    <citation type="submission" date="2020-09" db="EMBL/GenBank/DDBJ databases">
        <title>New species isolated from human feces.</title>
        <authorList>
            <person name="Kitahara M."/>
            <person name="Shigeno Y."/>
            <person name="Shime M."/>
            <person name="Matsumoto Y."/>
            <person name="Nakamura S."/>
            <person name="Motooka D."/>
            <person name="Fukuoka S."/>
            <person name="Nishikawa H."/>
            <person name="Benno Y."/>
        </authorList>
    </citation>
    <scope>NUCLEOTIDE SEQUENCE</scope>
    <source>
        <strain evidence="2">MM50</strain>
    </source>
</reference>
<organism evidence="2 3">
    <name type="scientific">Vescimonas coprocola</name>
    <dbReference type="NCBI Taxonomy" id="2714355"/>
    <lineage>
        <taxon>Bacteria</taxon>
        <taxon>Bacillati</taxon>
        <taxon>Bacillota</taxon>
        <taxon>Clostridia</taxon>
        <taxon>Eubacteriales</taxon>
        <taxon>Oscillospiraceae</taxon>
        <taxon>Vescimonas</taxon>
    </lineage>
</organism>
<keyword evidence="1" id="KW-1133">Transmembrane helix</keyword>